<keyword evidence="2" id="KW-0732">Signal</keyword>
<evidence type="ECO:0000256" key="1">
    <source>
        <dbReference type="SAM" id="MobiDB-lite"/>
    </source>
</evidence>
<feature type="signal peptide" evidence="2">
    <location>
        <begin position="1"/>
        <end position="25"/>
    </location>
</feature>
<proteinExistence type="predicted"/>
<feature type="compositionally biased region" description="Polar residues" evidence="1">
    <location>
        <begin position="34"/>
        <end position="50"/>
    </location>
</feature>
<dbReference type="EMBL" id="JRES01001278">
    <property type="protein sequence ID" value="KNC24006.1"/>
    <property type="molecule type" value="Genomic_DNA"/>
</dbReference>
<evidence type="ECO:0000256" key="2">
    <source>
        <dbReference type="SAM" id="SignalP"/>
    </source>
</evidence>
<keyword evidence="4" id="KW-1185">Reference proteome</keyword>
<feature type="chain" id="PRO_5005535310" evidence="2">
    <location>
        <begin position="26"/>
        <end position="537"/>
    </location>
</feature>
<feature type="region of interest" description="Disordered" evidence="1">
    <location>
        <begin position="172"/>
        <end position="203"/>
    </location>
</feature>
<feature type="compositionally biased region" description="Low complexity" evidence="1">
    <location>
        <begin position="312"/>
        <end position="321"/>
    </location>
</feature>
<feature type="region of interest" description="Disordered" evidence="1">
    <location>
        <begin position="34"/>
        <end position="66"/>
    </location>
</feature>
<sequence>MKTRQLSNRLLVVMILVCCSQQIWAGVVKGSKGKNSTVAAKSSSQTTKQPKVSHKTKSTTTTTTAKPEMETTTLPVDIDLDGRSAFINNQYVADPEQPIPDTTPPLYELLQQQMETVLSNTGSNIQVYANDGPQMKEVLDNGVAGDESQKPPGKPIFGYDMGQFDDYDEEDVNEYSSEGEYIPDNCEDTQESLGDNDGSYVGAEQLTHGNLPALQNNYGQDNTERNIFEQSTPNKPYDSSNYGPQSSNNQGTNYNQNKPHESNNYGSQTNTNQAQSYGNNSPQNGYSSTKPSTQQHNHKLNNKSGSKSKPSQQYNNNQNNQKTSDQYPQSSTNQYVQNNQKPLTNQNSYNKPPQQQYNTVKPSQNSYNQQKPLSNNRPYSKPTTQQQTKPVYSKPNQVFNTKLSHNTNYPIPSSTTLNNNYNNTETLSSPYGNFNTLTTTSLNPSLTPNFSYGNSNSVTSSPFSGQNNKLPNNGSKRHLTFRTVSSSTQYVSTPLADLMFKFSIGMAKHGTGKLGNNAVNNQAQVFNVLNDIDAKTE</sequence>
<accession>A0A0L0BVF8</accession>
<protein>
    <submittedName>
        <fullName evidence="3">Uncharacterized protein</fullName>
    </submittedName>
</protein>
<dbReference type="OrthoDB" id="8049529at2759"/>
<feature type="compositionally biased region" description="Polar residues" evidence="1">
    <location>
        <begin position="302"/>
        <end position="311"/>
    </location>
</feature>
<evidence type="ECO:0000313" key="4">
    <source>
        <dbReference type="Proteomes" id="UP000037069"/>
    </source>
</evidence>
<dbReference type="Proteomes" id="UP000037069">
    <property type="component" value="Unassembled WGS sequence"/>
</dbReference>
<name>A0A0L0BVF8_LUCCU</name>
<feature type="compositionally biased region" description="Polar residues" evidence="1">
    <location>
        <begin position="457"/>
        <end position="474"/>
    </location>
</feature>
<feature type="region of interest" description="Disordered" evidence="1">
    <location>
        <begin position="228"/>
        <end position="394"/>
    </location>
</feature>
<evidence type="ECO:0000313" key="3">
    <source>
        <dbReference type="EMBL" id="KNC24006.1"/>
    </source>
</evidence>
<comment type="caution">
    <text evidence="3">The sequence shown here is derived from an EMBL/GenBank/DDBJ whole genome shotgun (WGS) entry which is preliminary data.</text>
</comment>
<feature type="compositionally biased region" description="Polar residues" evidence="1">
    <location>
        <begin position="228"/>
        <end position="295"/>
    </location>
</feature>
<gene>
    <name evidence="3" type="ORF">FF38_11613</name>
</gene>
<reference evidence="3 4" key="1">
    <citation type="journal article" date="2015" name="Nat. Commun.">
        <title>Lucilia cuprina genome unlocks parasitic fly biology to underpin future interventions.</title>
        <authorList>
            <person name="Anstead C.A."/>
            <person name="Korhonen P.K."/>
            <person name="Young N.D."/>
            <person name="Hall R.S."/>
            <person name="Jex A.R."/>
            <person name="Murali S.C."/>
            <person name="Hughes D.S."/>
            <person name="Lee S.F."/>
            <person name="Perry T."/>
            <person name="Stroehlein A.J."/>
            <person name="Ansell B.R."/>
            <person name="Breugelmans B."/>
            <person name="Hofmann A."/>
            <person name="Qu J."/>
            <person name="Dugan S."/>
            <person name="Lee S.L."/>
            <person name="Chao H."/>
            <person name="Dinh H."/>
            <person name="Han Y."/>
            <person name="Doddapaneni H.V."/>
            <person name="Worley K.C."/>
            <person name="Muzny D.M."/>
            <person name="Ioannidis P."/>
            <person name="Waterhouse R.M."/>
            <person name="Zdobnov E.M."/>
            <person name="James P.J."/>
            <person name="Bagnall N.H."/>
            <person name="Kotze A.C."/>
            <person name="Gibbs R.A."/>
            <person name="Richards S."/>
            <person name="Batterham P."/>
            <person name="Gasser R.B."/>
        </authorList>
    </citation>
    <scope>NUCLEOTIDE SEQUENCE [LARGE SCALE GENOMIC DNA]</scope>
    <source>
        <strain evidence="3 4">LS</strain>
        <tissue evidence="3">Full body</tissue>
    </source>
</reference>
<feature type="compositionally biased region" description="Polar residues" evidence="1">
    <location>
        <begin position="322"/>
        <end position="394"/>
    </location>
</feature>
<feature type="region of interest" description="Disordered" evidence="1">
    <location>
        <begin position="457"/>
        <end position="476"/>
    </location>
</feature>
<dbReference type="AlphaFoldDB" id="A0A0L0BVF8"/>
<organism evidence="3 4">
    <name type="scientific">Lucilia cuprina</name>
    <name type="common">Green bottle fly</name>
    <name type="synonym">Australian sheep blowfly</name>
    <dbReference type="NCBI Taxonomy" id="7375"/>
    <lineage>
        <taxon>Eukaryota</taxon>
        <taxon>Metazoa</taxon>
        <taxon>Ecdysozoa</taxon>
        <taxon>Arthropoda</taxon>
        <taxon>Hexapoda</taxon>
        <taxon>Insecta</taxon>
        <taxon>Pterygota</taxon>
        <taxon>Neoptera</taxon>
        <taxon>Endopterygota</taxon>
        <taxon>Diptera</taxon>
        <taxon>Brachycera</taxon>
        <taxon>Muscomorpha</taxon>
        <taxon>Oestroidea</taxon>
        <taxon>Calliphoridae</taxon>
        <taxon>Luciliinae</taxon>
        <taxon>Lucilia</taxon>
    </lineage>
</organism>